<name>A0AAD4ZME0_PRUDU</name>
<keyword evidence="3" id="KW-1185">Reference proteome</keyword>
<dbReference type="AlphaFoldDB" id="A0AAD4ZME0"/>
<dbReference type="EMBL" id="JAJFAZ020000001">
    <property type="protein sequence ID" value="KAI5350743.1"/>
    <property type="molecule type" value="Genomic_DNA"/>
</dbReference>
<sequence length="118" mass="13339">MDLSNPSQHIDRVVQSPQDVTKNRLRLTSTIESIRYLANQGLAFRGNDESCEFELIKAFSRMNIEVEKVVLENAPGNAKYIASTTQKEILNIFANKIRKKIHEAVGEDGKFCVLVDET</sequence>
<protein>
    <recommendedName>
        <fullName evidence="1">DUF4371 domain-containing protein</fullName>
    </recommendedName>
</protein>
<evidence type="ECO:0000313" key="3">
    <source>
        <dbReference type="Proteomes" id="UP001054821"/>
    </source>
</evidence>
<gene>
    <name evidence="2" type="ORF">L3X38_003634</name>
</gene>
<dbReference type="Proteomes" id="UP001054821">
    <property type="component" value="Chromosome 1"/>
</dbReference>
<accession>A0AAD4ZME0</accession>
<dbReference type="Pfam" id="PF14291">
    <property type="entry name" value="DUF4371"/>
    <property type="match status" value="1"/>
</dbReference>
<evidence type="ECO:0000313" key="2">
    <source>
        <dbReference type="EMBL" id="KAI5350743.1"/>
    </source>
</evidence>
<proteinExistence type="predicted"/>
<dbReference type="PANTHER" id="PTHR45749:SF37">
    <property type="entry name" value="OS05G0311600 PROTEIN"/>
    <property type="match status" value="1"/>
</dbReference>
<organism evidence="2 3">
    <name type="scientific">Prunus dulcis</name>
    <name type="common">Almond</name>
    <name type="synonym">Amygdalus dulcis</name>
    <dbReference type="NCBI Taxonomy" id="3755"/>
    <lineage>
        <taxon>Eukaryota</taxon>
        <taxon>Viridiplantae</taxon>
        <taxon>Streptophyta</taxon>
        <taxon>Embryophyta</taxon>
        <taxon>Tracheophyta</taxon>
        <taxon>Spermatophyta</taxon>
        <taxon>Magnoliopsida</taxon>
        <taxon>eudicotyledons</taxon>
        <taxon>Gunneridae</taxon>
        <taxon>Pentapetalae</taxon>
        <taxon>rosids</taxon>
        <taxon>fabids</taxon>
        <taxon>Rosales</taxon>
        <taxon>Rosaceae</taxon>
        <taxon>Amygdaloideae</taxon>
        <taxon>Amygdaleae</taxon>
        <taxon>Prunus</taxon>
    </lineage>
</organism>
<dbReference type="PANTHER" id="PTHR45749">
    <property type="match status" value="1"/>
</dbReference>
<feature type="domain" description="DUF4371" evidence="1">
    <location>
        <begin position="2"/>
        <end position="117"/>
    </location>
</feature>
<evidence type="ECO:0000259" key="1">
    <source>
        <dbReference type="Pfam" id="PF14291"/>
    </source>
</evidence>
<dbReference type="InterPro" id="IPR025398">
    <property type="entry name" value="DUF4371"/>
</dbReference>
<reference evidence="2 3" key="1">
    <citation type="journal article" date="2022" name="G3 (Bethesda)">
        <title>Whole-genome sequence and methylome profiling of the almond [Prunus dulcis (Mill.) D.A. Webb] cultivar 'Nonpareil'.</title>
        <authorList>
            <person name="D'Amico-Willman K.M."/>
            <person name="Ouma W.Z."/>
            <person name="Meulia T."/>
            <person name="Sideli G.M."/>
            <person name="Gradziel T.M."/>
            <person name="Fresnedo-Ramirez J."/>
        </authorList>
    </citation>
    <scope>NUCLEOTIDE SEQUENCE [LARGE SCALE GENOMIC DNA]</scope>
    <source>
        <strain evidence="2">Clone GOH B32 T37-40</strain>
    </source>
</reference>
<comment type="caution">
    <text evidence="2">The sequence shown here is derived from an EMBL/GenBank/DDBJ whole genome shotgun (WGS) entry which is preliminary data.</text>
</comment>